<evidence type="ECO:0000259" key="14">
    <source>
        <dbReference type="PROSITE" id="PS51032"/>
    </source>
</evidence>
<evidence type="ECO:0000256" key="6">
    <source>
        <dbReference type="ARBA" id="ARBA00023125"/>
    </source>
</evidence>
<evidence type="ECO:0008006" key="17">
    <source>
        <dbReference type="Google" id="ProtNLM"/>
    </source>
</evidence>
<dbReference type="GO" id="GO:0003700">
    <property type="term" value="F:DNA-binding transcription factor activity"/>
    <property type="evidence" value="ECO:0007669"/>
    <property type="project" value="InterPro"/>
</dbReference>
<feature type="domain" description="Ig-like" evidence="13">
    <location>
        <begin position="669"/>
        <end position="782"/>
    </location>
</feature>
<dbReference type="SUPFAM" id="SSF54171">
    <property type="entry name" value="DNA-binding domain"/>
    <property type="match status" value="1"/>
</dbReference>
<dbReference type="SMART" id="SM00380">
    <property type="entry name" value="AP2"/>
    <property type="match status" value="1"/>
</dbReference>
<dbReference type="Proteomes" id="UP001224775">
    <property type="component" value="Unassembled WGS sequence"/>
</dbReference>
<dbReference type="InterPro" id="IPR003647">
    <property type="entry name" value="Intron_nuc_1_rpt"/>
</dbReference>
<dbReference type="InterPro" id="IPR013083">
    <property type="entry name" value="Znf_RING/FYVE/PHD"/>
</dbReference>
<dbReference type="InterPro" id="IPR001841">
    <property type="entry name" value="Znf_RING"/>
</dbReference>
<dbReference type="InterPro" id="IPR007110">
    <property type="entry name" value="Ig-like_dom"/>
</dbReference>
<keyword evidence="6" id="KW-0238">DNA-binding</keyword>
<feature type="domain" description="RING-type" evidence="11">
    <location>
        <begin position="1212"/>
        <end position="1251"/>
    </location>
</feature>
<dbReference type="InterPro" id="IPR036388">
    <property type="entry name" value="WH-like_DNA-bd_sf"/>
</dbReference>
<evidence type="ECO:0000256" key="4">
    <source>
        <dbReference type="ARBA" id="ARBA00022833"/>
    </source>
</evidence>
<evidence type="ECO:0000256" key="1">
    <source>
        <dbReference type="ARBA" id="ARBA00004123"/>
    </source>
</evidence>
<dbReference type="Gene3D" id="3.30.730.10">
    <property type="entry name" value="AP2/ERF domain"/>
    <property type="match status" value="2"/>
</dbReference>
<accession>A0AAD8YE08</accession>
<dbReference type="SMART" id="SM00184">
    <property type="entry name" value="RING"/>
    <property type="match status" value="2"/>
</dbReference>
<dbReference type="InterPro" id="IPR018957">
    <property type="entry name" value="Znf_C3HC4_RING-type"/>
</dbReference>
<keyword evidence="5" id="KW-0805">Transcription regulation</keyword>
<dbReference type="PROSITE" id="PS00518">
    <property type="entry name" value="ZF_RING_1"/>
    <property type="match status" value="1"/>
</dbReference>
<feature type="domain" description="AP2/ERF" evidence="14">
    <location>
        <begin position="463"/>
        <end position="522"/>
    </location>
</feature>
<dbReference type="Gene3D" id="3.30.40.10">
    <property type="entry name" value="Zinc/RING finger domain, C3HC4 (zinc finger)"/>
    <property type="match status" value="2"/>
</dbReference>
<feature type="domain" description="Rhodanese" evidence="12">
    <location>
        <begin position="288"/>
        <end position="303"/>
    </location>
</feature>
<dbReference type="InterPro" id="IPR016177">
    <property type="entry name" value="DNA-bd_dom_sf"/>
</dbReference>
<dbReference type="InterPro" id="IPR036955">
    <property type="entry name" value="AP2/ERF_dom_sf"/>
</dbReference>
<dbReference type="InterPro" id="IPR017907">
    <property type="entry name" value="Znf_RING_CS"/>
</dbReference>
<dbReference type="PANTHER" id="PTHR31677">
    <property type="entry name" value="AP2 DOMAIN CLASS TRANSCRIPTION FACTOR"/>
    <property type="match status" value="1"/>
</dbReference>
<comment type="caution">
    <text evidence="15">The sequence shown here is derived from an EMBL/GenBank/DDBJ whole genome shotgun (WGS) entry which is preliminary data.</text>
</comment>
<evidence type="ECO:0000259" key="13">
    <source>
        <dbReference type="PROSITE" id="PS50835"/>
    </source>
</evidence>
<evidence type="ECO:0000259" key="12">
    <source>
        <dbReference type="PROSITE" id="PS50206"/>
    </source>
</evidence>
<feature type="region of interest" description="Disordered" evidence="10">
    <location>
        <begin position="820"/>
        <end position="876"/>
    </location>
</feature>
<evidence type="ECO:0000256" key="8">
    <source>
        <dbReference type="ARBA" id="ARBA00023242"/>
    </source>
</evidence>
<evidence type="ECO:0000256" key="5">
    <source>
        <dbReference type="ARBA" id="ARBA00023015"/>
    </source>
</evidence>
<dbReference type="GO" id="GO:0008270">
    <property type="term" value="F:zinc ion binding"/>
    <property type="evidence" value="ECO:0007669"/>
    <property type="project" value="UniProtKB-KW"/>
</dbReference>
<dbReference type="GO" id="GO:0003677">
    <property type="term" value="F:DNA binding"/>
    <property type="evidence" value="ECO:0007669"/>
    <property type="project" value="UniProtKB-KW"/>
</dbReference>
<dbReference type="Gene3D" id="2.30.30.140">
    <property type="match status" value="1"/>
</dbReference>
<dbReference type="PROSITE" id="PS50089">
    <property type="entry name" value="ZF_RING_2"/>
    <property type="match status" value="1"/>
</dbReference>
<evidence type="ECO:0000313" key="16">
    <source>
        <dbReference type="Proteomes" id="UP001224775"/>
    </source>
</evidence>
<dbReference type="InterPro" id="IPR001763">
    <property type="entry name" value="Rhodanese-like_dom"/>
</dbReference>
<keyword evidence="16" id="KW-1185">Reference proteome</keyword>
<dbReference type="PROSITE" id="PS50206">
    <property type="entry name" value="RHODANESE_3"/>
    <property type="match status" value="1"/>
</dbReference>
<feature type="region of interest" description="Disordered" evidence="10">
    <location>
        <begin position="1"/>
        <end position="21"/>
    </location>
</feature>
<dbReference type="InterPro" id="IPR001471">
    <property type="entry name" value="AP2/ERF_dom"/>
</dbReference>
<evidence type="ECO:0000256" key="7">
    <source>
        <dbReference type="ARBA" id="ARBA00023163"/>
    </source>
</evidence>
<evidence type="ECO:0000256" key="10">
    <source>
        <dbReference type="SAM" id="MobiDB-lite"/>
    </source>
</evidence>
<feature type="compositionally biased region" description="Acidic residues" evidence="10">
    <location>
        <begin position="856"/>
        <end position="872"/>
    </location>
</feature>
<sequence length="1564" mass="177631">MKDHKMDEVSQQKIPSSSALSDYEAARARNIERNNARLRSLGFMSDVEETLLSDKAWRRGQFVEEEEAATSLNYADVFNSEQLKENENNICNLKPLFEVGEQVYAAWWDDDDQRSGESEWFLGRIHSYKTIHDSGKYYGPTRMYHVKFDDGDEIDDLEDCFVFSKEDYELMGRENVGVRNVVDKESDDDWASIIGWYAATIGGQECPFSRLSDAMRAYDKHVISTLGERISKSCLNVPENYPDLWKKSTSEGGEISDKNECKTKVEFEAYRDYIISQVPESIRKRFRHGGFSKWGKDWLPVIELGPFDVEPGPVRDLWMYMFHDTQKSGRGMTHLVFWYGVKFEDRGQGFSFVPDGKIISYKEGERRGFNKIPLKILTKIDKNKTLTKAEEQIKTGLEQIVSDMALDKNDRIKWMMNFKEDYELAAEAAEQQPAKVVVEKVAIPKERKKRTPSGLLPPTGRSLYRGVHWQCNRKKWMARYTLAHTGGKNVNLGAFANEKHAALAFDTEARRQGRPDSDLNFPNEKATETEIISWKGNRYKTMTKNGKRGTSVYRGVCKTKDDKYYHAQCNINIVKDHVGIPKDGHRPVHLGFYLTEVEAACVYDQVCRESGVPEHELNFPLDEGFNNIATATAVQTAKLVIENIRLSKPVQFRRRRICKTGYNSSRYWPEVEVESDNDEKESDLPPEEDDEDDDLLCEVEAFIAKISSSDSIEVKWVGSYDKTIKTRHELKEELDLSAFDRYENILDRWSTFSIKSYDEDSCLSITHDDHCMVCNDGGELICCDTCPCVAHPSCIRLKRTCQRWRCAICRRQAPDMKFIDTTAESSKQSGSDTAIELEEEDDEEDNMSGNDKDTDSVFDQDDYLSSSDEDLTSVEKDKMSVERRYRRLRRLSRRGHCGAKPVEKLARDGTVLGVYSSKREAVLSLGLTSASNLSLKDMNSCTEFRVFFWRLKGSNALPSLLPTRRFLKSCKPVEQICLRTGDMIERYNSVAEASRAVGIAAPSISNICNGWKGHISAGGFGWRFSLIAGQVSKPTPQNRSSKRYQPVDNNRQAVEQVDPKTGDLIATFKSKADVYCEMGSTSSGNCLSTKDFQSRGTFAFGFFWRPADTDIVPSLKSPPRNRKTRRMSTPREKAKKGDIVLYGEEVVGQSAEIYNRKRRLWESGTVESFNKRKTTHTVTFASGYERQYDLSKEKLRWGRWKQTQFGKEDDECPICFIEPLYCPAATVCGHLFCKECISSSIEVKPVCPICNMMLEGNRGKLTLKSTSDVPDVFRAVERVCMKTGNVIQVYSSAAAAAALLDSGNKDLRPYKIINICSGEKGCPKSAGGFAWRFHGSGKRTQLVGERAIDGKEVECRDIKTGEVLNTYKSIRSAAELTGLSRAIISSICKKTRRDPECGGFFWCFKGDDDARPWAQKRNPSGKPVEQVCLETGKCIAQFDSATEAIKQLVKDGAVAAEKWEMYKKSGFGITSDIGLVCRLERQSSYGYFWRYQGSTNMPWDYQAGTGSNKVVRRISTVTEKVLQEYPSAVDAHRDFFNEGVDYSRLCRACREGGEFGGYFWEYVE</sequence>
<dbReference type="SUPFAM" id="SSF57850">
    <property type="entry name" value="RING/U-box"/>
    <property type="match status" value="1"/>
</dbReference>
<feature type="compositionally biased region" description="Polar residues" evidence="10">
    <location>
        <begin position="822"/>
        <end position="832"/>
    </location>
</feature>
<evidence type="ECO:0000256" key="2">
    <source>
        <dbReference type="ARBA" id="ARBA00022723"/>
    </source>
</evidence>
<keyword evidence="7" id="KW-0804">Transcription</keyword>
<feature type="region of interest" description="Disordered" evidence="10">
    <location>
        <begin position="1113"/>
        <end position="1134"/>
    </location>
</feature>
<evidence type="ECO:0000313" key="15">
    <source>
        <dbReference type="EMBL" id="KAK1743506.1"/>
    </source>
</evidence>
<organism evidence="15 16">
    <name type="scientific">Skeletonema marinoi</name>
    <dbReference type="NCBI Taxonomy" id="267567"/>
    <lineage>
        <taxon>Eukaryota</taxon>
        <taxon>Sar</taxon>
        <taxon>Stramenopiles</taxon>
        <taxon>Ochrophyta</taxon>
        <taxon>Bacillariophyta</taxon>
        <taxon>Coscinodiscophyceae</taxon>
        <taxon>Thalassiosirophycidae</taxon>
        <taxon>Thalassiosirales</taxon>
        <taxon>Skeletonemataceae</taxon>
        <taxon>Skeletonema</taxon>
        <taxon>Skeletonema marinoi-dohrnii complex</taxon>
    </lineage>
</organism>
<keyword evidence="4" id="KW-0862">Zinc</keyword>
<dbReference type="SUPFAM" id="SSF57903">
    <property type="entry name" value="FYVE/PHD zinc finger"/>
    <property type="match status" value="1"/>
</dbReference>
<dbReference type="PROSITE" id="PS50835">
    <property type="entry name" value="IG_LIKE"/>
    <property type="match status" value="1"/>
</dbReference>
<name>A0AAD8YE08_9STRA</name>
<dbReference type="SMART" id="SM00497">
    <property type="entry name" value="IENR1"/>
    <property type="match status" value="5"/>
</dbReference>
<feature type="compositionally biased region" description="Polar residues" evidence="10">
    <location>
        <begin position="11"/>
        <end position="20"/>
    </location>
</feature>
<evidence type="ECO:0000259" key="11">
    <source>
        <dbReference type="PROSITE" id="PS50089"/>
    </source>
</evidence>
<feature type="compositionally biased region" description="Acidic residues" evidence="10">
    <location>
        <begin position="671"/>
        <end position="692"/>
    </location>
</feature>
<feature type="compositionally biased region" description="Acidic residues" evidence="10">
    <location>
        <begin position="835"/>
        <end position="846"/>
    </location>
</feature>
<evidence type="ECO:0000256" key="9">
    <source>
        <dbReference type="PROSITE-ProRule" id="PRU00175"/>
    </source>
</evidence>
<dbReference type="PANTHER" id="PTHR31677:SF75">
    <property type="entry name" value="ETHYLENE-RESPONSIVE TRANSCRIPTION FACTOR ERF084"/>
    <property type="match status" value="1"/>
</dbReference>
<feature type="compositionally biased region" description="Basic residues" evidence="10">
    <location>
        <begin position="1119"/>
        <end position="1128"/>
    </location>
</feature>
<reference evidence="15" key="1">
    <citation type="submission" date="2023-06" db="EMBL/GenBank/DDBJ databases">
        <title>Survivors Of The Sea: Transcriptome response of Skeletonema marinoi to long-term dormancy.</title>
        <authorList>
            <person name="Pinder M.I.M."/>
            <person name="Kourtchenko O."/>
            <person name="Robertson E.K."/>
            <person name="Larsson T."/>
            <person name="Maumus F."/>
            <person name="Osuna-Cruz C.M."/>
            <person name="Vancaester E."/>
            <person name="Stenow R."/>
            <person name="Vandepoele K."/>
            <person name="Ploug H."/>
            <person name="Bruchert V."/>
            <person name="Godhe A."/>
            <person name="Topel M."/>
        </authorList>
    </citation>
    <scope>NUCLEOTIDE SEQUENCE</scope>
    <source>
        <strain evidence="15">R05AC</strain>
    </source>
</reference>
<keyword evidence="2" id="KW-0479">Metal-binding</keyword>
<dbReference type="Gene3D" id="1.10.10.10">
    <property type="entry name" value="Winged helix-like DNA-binding domain superfamily/Winged helix DNA-binding domain"/>
    <property type="match status" value="2"/>
</dbReference>
<evidence type="ECO:0000256" key="3">
    <source>
        <dbReference type="ARBA" id="ARBA00022771"/>
    </source>
</evidence>
<feature type="region of interest" description="Disordered" evidence="10">
    <location>
        <begin position="669"/>
        <end position="692"/>
    </location>
</feature>
<dbReference type="PROSITE" id="PS51032">
    <property type="entry name" value="AP2_ERF"/>
    <property type="match status" value="1"/>
</dbReference>
<proteinExistence type="predicted"/>
<keyword evidence="3 9" id="KW-0863">Zinc-finger</keyword>
<dbReference type="Pfam" id="PF00097">
    <property type="entry name" value="zf-C3HC4"/>
    <property type="match status" value="1"/>
</dbReference>
<dbReference type="GO" id="GO:0005634">
    <property type="term" value="C:nucleus"/>
    <property type="evidence" value="ECO:0007669"/>
    <property type="project" value="UniProtKB-SubCell"/>
</dbReference>
<feature type="compositionally biased region" description="Basic and acidic residues" evidence="10">
    <location>
        <begin position="1"/>
        <end position="10"/>
    </location>
</feature>
<keyword evidence="8" id="KW-0539">Nucleus</keyword>
<dbReference type="EMBL" id="JATAAI010000009">
    <property type="protein sequence ID" value="KAK1743506.1"/>
    <property type="molecule type" value="Genomic_DNA"/>
</dbReference>
<gene>
    <name evidence="15" type="ORF">QTG54_006127</name>
</gene>
<protein>
    <recommendedName>
        <fullName evidence="17">RING-type E3 ubiquitin transferase</fullName>
    </recommendedName>
</protein>
<dbReference type="InterPro" id="IPR011011">
    <property type="entry name" value="Znf_FYVE_PHD"/>
</dbReference>
<comment type="subcellular location">
    <subcellularLocation>
        <location evidence="1">Nucleus</location>
    </subcellularLocation>
</comment>